<dbReference type="EMBL" id="JNBR01000021">
    <property type="protein sequence ID" value="OQS00838.1"/>
    <property type="molecule type" value="Genomic_DNA"/>
</dbReference>
<sequence length="196" mass="21950">MVATITPLPRPVAIVVVAGLAVAWYLLHEEPVQRAAFMAAAGFSCIEYSWYATTTEGKDGELSFTPFASTCRPGHTTWAQFWANVLYTPALLYTYREWVTHPVLRVVLFPFNIWLLEIIEGYALMLIFGRNIAWTYPTKDAYFHENIRLGFAPLWFLLGLALEVIGYSVLDAASTAIALPVTLLAFGFAIIMFMQG</sequence>
<evidence type="ECO:0000256" key="1">
    <source>
        <dbReference type="SAM" id="Phobius"/>
    </source>
</evidence>
<dbReference type="Proteomes" id="UP000243579">
    <property type="component" value="Unassembled WGS sequence"/>
</dbReference>
<keyword evidence="1" id="KW-0472">Membrane</keyword>
<name>A0A1V9ZS36_ACHHY</name>
<keyword evidence="1" id="KW-1133">Transmembrane helix</keyword>
<comment type="caution">
    <text evidence="2">The sequence shown here is derived from an EMBL/GenBank/DDBJ whole genome shotgun (WGS) entry which is preliminary data.</text>
</comment>
<organism evidence="2 3">
    <name type="scientific">Achlya hypogyna</name>
    <name type="common">Oomycete</name>
    <name type="synonym">Protoachlya hypogyna</name>
    <dbReference type="NCBI Taxonomy" id="1202772"/>
    <lineage>
        <taxon>Eukaryota</taxon>
        <taxon>Sar</taxon>
        <taxon>Stramenopiles</taxon>
        <taxon>Oomycota</taxon>
        <taxon>Saprolegniomycetes</taxon>
        <taxon>Saprolegniales</taxon>
        <taxon>Achlyaceae</taxon>
        <taxon>Achlya</taxon>
    </lineage>
</organism>
<feature type="transmembrane region" description="Helical" evidence="1">
    <location>
        <begin position="176"/>
        <end position="194"/>
    </location>
</feature>
<gene>
    <name evidence="2" type="ORF">ACHHYP_02233</name>
</gene>
<evidence type="ECO:0000313" key="3">
    <source>
        <dbReference type="Proteomes" id="UP000243579"/>
    </source>
</evidence>
<keyword evidence="1" id="KW-0812">Transmembrane</keyword>
<evidence type="ECO:0000313" key="2">
    <source>
        <dbReference type="EMBL" id="OQS00838.1"/>
    </source>
</evidence>
<reference evidence="2 3" key="1">
    <citation type="journal article" date="2014" name="Genome Biol. Evol.">
        <title>The secreted proteins of Achlya hypogyna and Thraustotheca clavata identify the ancestral oomycete secretome and reveal gene acquisitions by horizontal gene transfer.</title>
        <authorList>
            <person name="Misner I."/>
            <person name="Blouin N."/>
            <person name="Leonard G."/>
            <person name="Richards T.A."/>
            <person name="Lane C.E."/>
        </authorList>
    </citation>
    <scope>NUCLEOTIDE SEQUENCE [LARGE SCALE GENOMIC DNA]</scope>
    <source>
        <strain evidence="2 3">ATCC 48635</strain>
    </source>
</reference>
<feature type="transmembrane region" description="Helical" evidence="1">
    <location>
        <begin position="149"/>
        <end position="170"/>
    </location>
</feature>
<feature type="transmembrane region" description="Helical" evidence="1">
    <location>
        <begin position="12"/>
        <end position="28"/>
    </location>
</feature>
<dbReference type="AlphaFoldDB" id="A0A1V9ZS36"/>
<protein>
    <submittedName>
        <fullName evidence="2">Uncharacterized protein</fullName>
    </submittedName>
</protein>
<proteinExistence type="predicted"/>
<keyword evidence="3" id="KW-1185">Reference proteome</keyword>
<accession>A0A1V9ZS36</accession>
<dbReference type="OrthoDB" id="73532at2759"/>
<feature type="transmembrane region" description="Helical" evidence="1">
    <location>
        <begin position="107"/>
        <end position="128"/>
    </location>
</feature>